<organism evidence="1 2">
    <name type="scientific">Amphibiibacter pelophylacis</name>
    <dbReference type="NCBI Taxonomy" id="1799477"/>
    <lineage>
        <taxon>Bacteria</taxon>
        <taxon>Pseudomonadati</taxon>
        <taxon>Pseudomonadota</taxon>
        <taxon>Betaproteobacteria</taxon>
        <taxon>Burkholderiales</taxon>
        <taxon>Sphaerotilaceae</taxon>
        <taxon>Amphibiibacter</taxon>
    </lineage>
</organism>
<evidence type="ECO:0000313" key="1">
    <source>
        <dbReference type="EMBL" id="MEJ7139308.1"/>
    </source>
</evidence>
<accession>A0ACC6P505</accession>
<sequence>MSASSAAQACADPRFILTLEGPSARGQVAAVTALLEELGAYIEEFSVFDDVLTTRFYLRTQVRLPPSPTPDIQALEATLNQRLAPFAGSCGRVYSKDTPVPVLIMVSRTDHCLKELFTQISSAGLNMRVVGVVSNHTLLQPLVQAEGVPFHHLPITPETKPAQEAALLALIEQTGAEFVLLARYMQVLSDGLCRTLQGRAINIHHSFLPGFKGARPYEQAHARGVKLIGATAHFVTPDLDEGPIIEQALERVDHTCLPEQFLHVGRHTESLVLERAVRLVVERRVFVNGQRTVILR</sequence>
<reference evidence="1" key="1">
    <citation type="submission" date="2023-10" db="EMBL/GenBank/DDBJ databases">
        <title>Amphibacter perezi, gen. nov., sp. nov. a novel taxa of the family Comamonadaceae, class Betaproteobacteria isolated from the skin microbiota of Pelophylax perezi from different populations.</title>
        <authorList>
            <person name="Costa S."/>
            <person name="Proenca D.N."/>
            <person name="Lopes I."/>
            <person name="Morais P.V."/>
        </authorList>
    </citation>
    <scope>NUCLEOTIDE SEQUENCE</scope>
    <source>
        <strain evidence="1">SL12-8</strain>
    </source>
</reference>
<proteinExistence type="predicted"/>
<dbReference type="Proteomes" id="UP001364695">
    <property type="component" value="Unassembled WGS sequence"/>
</dbReference>
<dbReference type="EMBL" id="JAWDIE010000023">
    <property type="protein sequence ID" value="MEJ7139308.1"/>
    <property type="molecule type" value="Genomic_DNA"/>
</dbReference>
<dbReference type="EC" id="3.5.1.10" evidence="1"/>
<gene>
    <name evidence="1" type="ORF">RV045_12855</name>
</gene>
<keyword evidence="1" id="KW-0378">Hydrolase</keyword>
<evidence type="ECO:0000313" key="2">
    <source>
        <dbReference type="Proteomes" id="UP001364695"/>
    </source>
</evidence>
<protein>
    <submittedName>
        <fullName evidence="1">Formyltetrahydrofolate deformylase</fullName>
        <ecNumber evidence="1">3.5.1.10</ecNumber>
    </submittedName>
</protein>
<name>A0ACC6P505_9BURK</name>
<comment type="caution">
    <text evidence="1">The sequence shown here is derived from an EMBL/GenBank/DDBJ whole genome shotgun (WGS) entry which is preliminary data.</text>
</comment>
<keyword evidence="2" id="KW-1185">Reference proteome</keyword>